<feature type="compositionally biased region" description="Acidic residues" evidence="6">
    <location>
        <begin position="378"/>
        <end position="392"/>
    </location>
</feature>
<dbReference type="EMBL" id="CAJPVJ010001324">
    <property type="protein sequence ID" value="CAG2164521.1"/>
    <property type="molecule type" value="Genomic_DNA"/>
</dbReference>
<sequence length="401" mass="45548">MPPKKDSGASKKTEIKKKEKIIEDKTFGLKNKKGTKQQKFIQQVANQVKQQGLPKKGEIAPNTAVVKKEEKKKQLEELNALFRPVTAAQKVDKGVDPKSVLCAFFKSGQCGKGDKCKFSHDVTVERKSEKKNVYVDARQEDTMDDWDDEKLKEVVEKKENERKGLPTTDIICKHFIDALETSKYGWFWECPNGGNQCHYKHCLPPGFVLNKDRKRAEKKDDISIEELVEIERAKLGYNLTKITLETFLEWKKKKLTERADRDLKENERKKAEFKAGKNVGLSGREMFTFNPDLALDEDMEDGEAAYVHIRDSDDEQDEELVVREINLDALISEAKASDGTGTQIVKREFEVPVETTEAIAATGGEDETIESPPIDETLFADDDDLDLDDLNDELNSVSLEK</sequence>
<keyword evidence="4 5" id="KW-0862">Zinc</keyword>
<feature type="domain" description="C3H1-type" evidence="7">
    <location>
        <begin position="166"/>
        <end position="204"/>
    </location>
</feature>
<gene>
    <name evidence="8" type="ORF">ONB1V03_LOCUS4072</name>
</gene>
<comment type="similarity">
    <text evidence="1">Belongs to the ZC3H15/TMA46 family.</text>
</comment>
<dbReference type="GO" id="GO:0008270">
    <property type="term" value="F:zinc ion binding"/>
    <property type="evidence" value="ECO:0007669"/>
    <property type="project" value="UniProtKB-KW"/>
</dbReference>
<dbReference type="Proteomes" id="UP000728032">
    <property type="component" value="Unassembled WGS sequence"/>
</dbReference>
<dbReference type="Pfam" id="PF00642">
    <property type="entry name" value="zf-CCCH"/>
    <property type="match status" value="1"/>
</dbReference>
<evidence type="ECO:0000256" key="1">
    <source>
        <dbReference type="ARBA" id="ARBA00010043"/>
    </source>
</evidence>
<feature type="domain" description="C3H1-type" evidence="7">
    <location>
        <begin position="96"/>
        <end position="123"/>
    </location>
</feature>
<feature type="zinc finger region" description="C3H1-type" evidence="5">
    <location>
        <begin position="96"/>
        <end position="123"/>
    </location>
</feature>
<evidence type="ECO:0000259" key="7">
    <source>
        <dbReference type="PROSITE" id="PS50103"/>
    </source>
</evidence>
<dbReference type="SUPFAM" id="SSF90229">
    <property type="entry name" value="CCCH zinc finger"/>
    <property type="match status" value="1"/>
</dbReference>
<dbReference type="AlphaFoldDB" id="A0A7R9QGG5"/>
<dbReference type="GO" id="GO:0005829">
    <property type="term" value="C:cytosol"/>
    <property type="evidence" value="ECO:0007669"/>
    <property type="project" value="TreeGrafter"/>
</dbReference>
<dbReference type="Gene3D" id="6.20.400.10">
    <property type="match status" value="1"/>
</dbReference>
<dbReference type="GO" id="GO:0002181">
    <property type="term" value="P:cytoplasmic translation"/>
    <property type="evidence" value="ECO:0007669"/>
    <property type="project" value="TreeGrafter"/>
</dbReference>
<accession>A0A7R9QGG5</accession>
<feature type="region of interest" description="Disordered" evidence="6">
    <location>
        <begin position="360"/>
        <end position="401"/>
    </location>
</feature>
<protein>
    <recommendedName>
        <fullName evidence="7">C3H1-type domain-containing protein</fullName>
    </recommendedName>
</protein>
<name>A0A7R9QGG5_9ACAR</name>
<feature type="zinc finger region" description="C3H1-type" evidence="5">
    <location>
        <begin position="166"/>
        <end position="204"/>
    </location>
</feature>
<evidence type="ECO:0000256" key="5">
    <source>
        <dbReference type="PROSITE-ProRule" id="PRU00723"/>
    </source>
</evidence>
<dbReference type="InterPro" id="IPR032378">
    <property type="entry name" value="ZC3H15/TMA46_C"/>
</dbReference>
<dbReference type="Gene3D" id="4.10.1000.10">
    <property type="entry name" value="Zinc finger, CCCH-type"/>
    <property type="match status" value="1"/>
</dbReference>
<dbReference type="Pfam" id="PF16543">
    <property type="entry name" value="DFRP_C"/>
    <property type="match status" value="1"/>
</dbReference>
<organism evidence="8">
    <name type="scientific">Oppiella nova</name>
    <dbReference type="NCBI Taxonomy" id="334625"/>
    <lineage>
        <taxon>Eukaryota</taxon>
        <taxon>Metazoa</taxon>
        <taxon>Ecdysozoa</taxon>
        <taxon>Arthropoda</taxon>
        <taxon>Chelicerata</taxon>
        <taxon>Arachnida</taxon>
        <taxon>Acari</taxon>
        <taxon>Acariformes</taxon>
        <taxon>Sarcoptiformes</taxon>
        <taxon>Oribatida</taxon>
        <taxon>Brachypylina</taxon>
        <taxon>Oppioidea</taxon>
        <taxon>Oppiidae</taxon>
        <taxon>Oppiella</taxon>
    </lineage>
</organism>
<dbReference type="OrthoDB" id="278280at2759"/>
<evidence type="ECO:0000313" key="8">
    <source>
        <dbReference type="EMBL" id="CAD7643316.1"/>
    </source>
</evidence>
<evidence type="ECO:0000256" key="6">
    <source>
        <dbReference type="SAM" id="MobiDB-lite"/>
    </source>
</evidence>
<dbReference type="InterPro" id="IPR000571">
    <property type="entry name" value="Znf_CCCH"/>
</dbReference>
<keyword evidence="2 5" id="KW-0479">Metal-binding</keyword>
<dbReference type="PANTHER" id="PTHR12681">
    <property type="entry name" value="ZINC FINGER-CONTAINING PROTEIN P48ZNF"/>
    <property type="match status" value="1"/>
</dbReference>
<dbReference type="PANTHER" id="PTHR12681:SF0">
    <property type="entry name" value="ZINC FINGER CCCH DOMAIN-CONTAINING PROTEIN 15"/>
    <property type="match status" value="1"/>
</dbReference>
<keyword evidence="3 5" id="KW-0863">Zinc-finger</keyword>
<evidence type="ECO:0000256" key="2">
    <source>
        <dbReference type="ARBA" id="ARBA00022723"/>
    </source>
</evidence>
<dbReference type="PROSITE" id="PS50103">
    <property type="entry name" value="ZF_C3H1"/>
    <property type="match status" value="2"/>
</dbReference>
<evidence type="ECO:0000256" key="3">
    <source>
        <dbReference type="ARBA" id="ARBA00022771"/>
    </source>
</evidence>
<dbReference type="SMART" id="SM00356">
    <property type="entry name" value="ZnF_C3H1"/>
    <property type="match status" value="2"/>
</dbReference>
<dbReference type="InterPro" id="IPR036855">
    <property type="entry name" value="Znf_CCCH_sf"/>
</dbReference>
<evidence type="ECO:0000256" key="4">
    <source>
        <dbReference type="ARBA" id="ARBA00022833"/>
    </source>
</evidence>
<dbReference type="EMBL" id="OC916149">
    <property type="protein sequence ID" value="CAD7643316.1"/>
    <property type="molecule type" value="Genomic_DNA"/>
</dbReference>
<dbReference type="GO" id="GO:0003729">
    <property type="term" value="F:mRNA binding"/>
    <property type="evidence" value="ECO:0007669"/>
    <property type="project" value="TreeGrafter"/>
</dbReference>
<keyword evidence="9" id="KW-1185">Reference proteome</keyword>
<proteinExistence type="inferred from homology"/>
<evidence type="ECO:0000313" key="9">
    <source>
        <dbReference type="Proteomes" id="UP000728032"/>
    </source>
</evidence>
<reference evidence="8" key="1">
    <citation type="submission" date="2020-11" db="EMBL/GenBank/DDBJ databases">
        <authorList>
            <person name="Tran Van P."/>
        </authorList>
    </citation>
    <scope>NUCLEOTIDE SEQUENCE</scope>
</reference>